<evidence type="ECO:0000256" key="3">
    <source>
        <dbReference type="ARBA" id="ARBA00007870"/>
    </source>
</evidence>
<dbReference type="Proteomes" id="UP000061660">
    <property type="component" value="Chromosome"/>
</dbReference>
<reference evidence="13" key="1">
    <citation type="submission" date="2015-12" db="EMBL/GenBank/DDBJ databases">
        <title>Complete genome sequences of two moderately thermophilic Paenibacillus species.</title>
        <authorList>
            <person name="Butler R.III."/>
            <person name="Wang J."/>
            <person name="Stark B.C."/>
            <person name="Pombert J.-F."/>
        </authorList>
    </citation>
    <scope>NUCLEOTIDE SEQUENCE [LARGE SCALE GENOMIC DNA]</scope>
    <source>
        <strain evidence="13">32O-Y</strain>
    </source>
</reference>
<dbReference type="InterPro" id="IPR050838">
    <property type="entry name" value="Ketopantoate_reductase"/>
</dbReference>
<dbReference type="EMBL" id="CP013652">
    <property type="protein sequence ID" value="ALS21354.1"/>
    <property type="molecule type" value="Genomic_DNA"/>
</dbReference>
<organism evidence="12 13">
    <name type="scientific">Paenibacillus naphthalenovorans</name>
    <dbReference type="NCBI Taxonomy" id="162209"/>
    <lineage>
        <taxon>Bacteria</taxon>
        <taxon>Bacillati</taxon>
        <taxon>Bacillota</taxon>
        <taxon>Bacilli</taxon>
        <taxon>Bacillales</taxon>
        <taxon>Paenibacillaceae</taxon>
        <taxon>Paenibacillus</taxon>
    </lineage>
</organism>
<evidence type="ECO:0000313" key="12">
    <source>
        <dbReference type="EMBL" id="ALS21354.1"/>
    </source>
</evidence>
<dbReference type="AlphaFoldDB" id="A0A0U2W7H8"/>
<evidence type="ECO:0000256" key="7">
    <source>
        <dbReference type="ARBA" id="ARBA00022857"/>
    </source>
</evidence>
<sequence precursor="true">MNRITVIGAGALGMLFAVKLASAVPNMELVVRRAEQKHLLMSEGVSLTEAGAWPDGSKKMVKIFPKISLMNEEDCSKAAWEGCTHWIVLAVKQTAITMDLAYTVQQRMGPHSWVICLQNGIGHVETLEKFIPAKRILLAVTTEAALKHSETEAEHTGRGRTWIGSASPHYNEGAEDAQKKWVKLLEVAGFEAFLSKNITSRIWHKLLVNSIINPLTAILQVTNGELPGLPQAQQLMRALFDEGTALAAALHIELEPDLWEQLLEVCRRTSANRSSMLQDVLAGRPTELDAINGGLLKKAEAIGLSMPTHLAVYRLVKALEGRLPPIRR</sequence>
<dbReference type="SUPFAM" id="SSF51735">
    <property type="entry name" value="NAD(P)-binding Rossmann-fold domains"/>
    <property type="match status" value="1"/>
</dbReference>
<protein>
    <recommendedName>
        <fullName evidence="5 11">2-dehydropantoate 2-reductase</fullName>
        <ecNumber evidence="4 11">1.1.1.169</ecNumber>
    </recommendedName>
    <alternativeName>
        <fullName evidence="9 11">Ketopantoate reductase</fullName>
    </alternativeName>
</protein>
<evidence type="ECO:0000256" key="2">
    <source>
        <dbReference type="ARBA" id="ARBA00004994"/>
    </source>
</evidence>
<dbReference type="GO" id="GO:0008677">
    <property type="term" value="F:2-dehydropantoate 2-reductase activity"/>
    <property type="evidence" value="ECO:0007669"/>
    <property type="project" value="UniProtKB-EC"/>
</dbReference>
<keyword evidence="7 11" id="KW-0521">NADP</keyword>
<keyword evidence="6 11" id="KW-0566">Pantothenate biosynthesis</keyword>
<evidence type="ECO:0000256" key="6">
    <source>
        <dbReference type="ARBA" id="ARBA00022655"/>
    </source>
</evidence>
<accession>A0A0U2W7H8</accession>
<name>A0A0U2W7H8_9BACL</name>
<dbReference type="GO" id="GO:0005737">
    <property type="term" value="C:cytoplasm"/>
    <property type="evidence" value="ECO:0007669"/>
    <property type="project" value="TreeGrafter"/>
</dbReference>
<reference evidence="12 13" key="2">
    <citation type="journal article" date="2016" name="Genome Announc.">
        <title>Complete Genome Sequences of Two Interactive Moderate Thermophiles, Paenibacillus napthalenovorans 32O-Y and Paenibacillus sp. 32O-W.</title>
        <authorList>
            <person name="Butler R.R.III."/>
            <person name="Wang J."/>
            <person name="Stark B.C."/>
            <person name="Pombert J.F."/>
        </authorList>
    </citation>
    <scope>NUCLEOTIDE SEQUENCE [LARGE SCALE GENOMIC DNA]</scope>
    <source>
        <strain evidence="12 13">32O-Y</strain>
    </source>
</reference>
<dbReference type="KEGG" id="pnp:IJ22_09720"/>
<dbReference type="RefSeq" id="WP_062407634.1">
    <property type="nucleotide sequence ID" value="NZ_BJCS01000006.1"/>
</dbReference>
<evidence type="ECO:0000256" key="5">
    <source>
        <dbReference type="ARBA" id="ARBA00019465"/>
    </source>
</evidence>
<keyword evidence="13" id="KW-1185">Reference proteome</keyword>
<dbReference type="PANTHER" id="PTHR43765:SF2">
    <property type="entry name" value="2-DEHYDROPANTOATE 2-REDUCTASE"/>
    <property type="match status" value="1"/>
</dbReference>
<dbReference type="PATRIC" id="fig|162209.4.peg.1034"/>
<dbReference type="InterPro" id="IPR008927">
    <property type="entry name" value="6-PGluconate_DH-like_C_sf"/>
</dbReference>
<comment type="pathway">
    <text evidence="2 11">Cofactor biosynthesis; (R)-pantothenate biosynthesis; (R)-pantoate from 3-methyl-2-oxobutanoate: step 2/2.</text>
</comment>
<dbReference type="STRING" id="162209.IJ22_09720"/>
<proteinExistence type="inferred from homology"/>
<dbReference type="FunFam" id="1.10.1040.10:FF:000017">
    <property type="entry name" value="2-dehydropantoate 2-reductase"/>
    <property type="match status" value="1"/>
</dbReference>
<comment type="catalytic activity">
    <reaction evidence="10 11">
        <text>(R)-pantoate + NADP(+) = 2-dehydropantoate + NADPH + H(+)</text>
        <dbReference type="Rhea" id="RHEA:16233"/>
        <dbReference type="ChEBI" id="CHEBI:11561"/>
        <dbReference type="ChEBI" id="CHEBI:15378"/>
        <dbReference type="ChEBI" id="CHEBI:15980"/>
        <dbReference type="ChEBI" id="CHEBI:57783"/>
        <dbReference type="ChEBI" id="CHEBI:58349"/>
        <dbReference type="EC" id="1.1.1.169"/>
    </reaction>
</comment>
<dbReference type="GO" id="GO:0015940">
    <property type="term" value="P:pantothenate biosynthetic process"/>
    <property type="evidence" value="ECO:0007669"/>
    <property type="project" value="UniProtKB-UniPathway"/>
</dbReference>
<dbReference type="NCBIfam" id="TIGR00745">
    <property type="entry name" value="apbA_panE"/>
    <property type="match status" value="1"/>
</dbReference>
<dbReference type="PANTHER" id="PTHR43765">
    <property type="entry name" value="2-DEHYDROPANTOATE 2-REDUCTASE-RELATED"/>
    <property type="match status" value="1"/>
</dbReference>
<dbReference type="SUPFAM" id="SSF48179">
    <property type="entry name" value="6-phosphogluconate dehydrogenase C-terminal domain-like"/>
    <property type="match status" value="1"/>
</dbReference>
<comment type="function">
    <text evidence="1 11">Catalyzes the NADPH-dependent reduction of ketopantoate into pantoic acid.</text>
</comment>
<dbReference type="Pfam" id="PF02558">
    <property type="entry name" value="ApbA"/>
    <property type="match status" value="1"/>
</dbReference>
<dbReference type="Gene3D" id="1.10.1040.10">
    <property type="entry name" value="N-(1-d-carboxylethyl)-l-norvaline Dehydrogenase, domain 2"/>
    <property type="match status" value="1"/>
</dbReference>
<evidence type="ECO:0000256" key="1">
    <source>
        <dbReference type="ARBA" id="ARBA00002919"/>
    </source>
</evidence>
<dbReference type="Gene3D" id="3.40.50.720">
    <property type="entry name" value="NAD(P)-binding Rossmann-like Domain"/>
    <property type="match status" value="1"/>
</dbReference>
<gene>
    <name evidence="12" type="ORF">IJ22_09720</name>
</gene>
<dbReference type="InterPro" id="IPR003710">
    <property type="entry name" value="ApbA"/>
</dbReference>
<dbReference type="InterPro" id="IPR013752">
    <property type="entry name" value="KPA_reductase"/>
</dbReference>
<dbReference type="InterPro" id="IPR013328">
    <property type="entry name" value="6PGD_dom2"/>
</dbReference>
<evidence type="ECO:0000256" key="10">
    <source>
        <dbReference type="ARBA" id="ARBA00048793"/>
    </source>
</evidence>
<dbReference type="UniPathway" id="UPA00028">
    <property type="reaction ID" value="UER00004"/>
</dbReference>
<dbReference type="GO" id="GO:0050661">
    <property type="term" value="F:NADP binding"/>
    <property type="evidence" value="ECO:0007669"/>
    <property type="project" value="TreeGrafter"/>
</dbReference>
<dbReference type="Pfam" id="PF08546">
    <property type="entry name" value="ApbA_C"/>
    <property type="match status" value="1"/>
</dbReference>
<dbReference type="EC" id="1.1.1.169" evidence="4 11"/>
<evidence type="ECO:0000256" key="9">
    <source>
        <dbReference type="ARBA" id="ARBA00032024"/>
    </source>
</evidence>
<evidence type="ECO:0000256" key="8">
    <source>
        <dbReference type="ARBA" id="ARBA00023002"/>
    </source>
</evidence>
<dbReference type="InterPro" id="IPR013332">
    <property type="entry name" value="KPR_N"/>
</dbReference>
<keyword evidence="8 11" id="KW-0560">Oxidoreductase</keyword>
<dbReference type="OrthoDB" id="9800163at2"/>
<evidence type="ECO:0000256" key="11">
    <source>
        <dbReference type="RuleBase" id="RU362068"/>
    </source>
</evidence>
<evidence type="ECO:0000256" key="4">
    <source>
        <dbReference type="ARBA" id="ARBA00013014"/>
    </source>
</evidence>
<comment type="similarity">
    <text evidence="3 11">Belongs to the ketopantoate reductase family.</text>
</comment>
<dbReference type="InterPro" id="IPR036291">
    <property type="entry name" value="NAD(P)-bd_dom_sf"/>
</dbReference>
<evidence type="ECO:0000313" key="13">
    <source>
        <dbReference type="Proteomes" id="UP000061660"/>
    </source>
</evidence>